<sequence>MKKAISEEANRGLPKLKNDGGASTKAVIEPVLESFNEKLPVTNVVEDAIASAGHGTLENFV</sequence>
<accession>A0A392SYI8</accession>
<evidence type="ECO:0000256" key="1">
    <source>
        <dbReference type="SAM" id="MobiDB-lite"/>
    </source>
</evidence>
<feature type="region of interest" description="Disordered" evidence="1">
    <location>
        <begin position="1"/>
        <end position="22"/>
    </location>
</feature>
<comment type="caution">
    <text evidence="2">The sequence shown here is derived from an EMBL/GenBank/DDBJ whole genome shotgun (WGS) entry which is preliminary data.</text>
</comment>
<evidence type="ECO:0000313" key="2">
    <source>
        <dbReference type="EMBL" id="MCI53487.1"/>
    </source>
</evidence>
<name>A0A392SYI8_9FABA</name>
<organism evidence="2 3">
    <name type="scientific">Trifolium medium</name>
    <dbReference type="NCBI Taxonomy" id="97028"/>
    <lineage>
        <taxon>Eukaryota</taxon>
        <taxon>Viridiplantae</taxon>
        <taxon>Streptophyta</taxon>
        <taxon>Embryophyta</taxon>
        <taxon>Tracheophyta</taxon>
        <taxon>Spermatophyta</taxon>
        <taxon>Magnoliopsida</taxon>
        <taxon>eudicotyledons</taxon>
        <taxon>Gunneridae</taxon>
        <taxon>Pentapetalae</taxon>
        <taxon>rosids</taxon>
        <taxon>fabids</taxon>
        <taxon>Fabales</taxon>
        <taxon>Fabaceae</taxon>
        <taxon>Papilionoideae</taxon>
        <taxon>50 kb inversion clade</taxon>
        <taxon>NPAAA clade</taxon>
        <taxon>Hologalegina</taxon>
        <taxon>IRL clade</taxon>
        <taxon>Trifolieae</taxon>
        <taxon>Trifolium</taxon>
    </lineage>
</organism>
<dbReference type="EMBL" id="LXQA010463897">
    <property type="protein sequence ID" value="MCI53487.1"/>
    <property type="molecule type" value="Genomic_DNA"/>
</dbReference>
<evidence type="ECO:0000313" key="3">
    <source>
        <dbReference type="Proteomes" id="UP000265520"/>
    </source>
</evidence>
<feature type="non-terminal residue" evidence="2">
    <location>
        <position position="61"/>
    </location>
</feature>
<keyword evidence="3" id="KW-1185">Reference proteome</keyword>
<proteinExistence type="predicted"/>
<reference evidence="2 3" key="1">
    <citation type="journal article" date="2018" name="Front. Plant Sci.">
        <title>Red Clover (Trifolium pratense) and Zigzag Clover (T. medium) - A Picture of Genomic Similarities and Differences.</title>
        <authorList>
            <person name="Dluhosova J."/>
            <person name="Istvanek J."/>
            <person name="Nedelnik J."/>
            <person name="Repkova J."/>
        </authorList>
    </citation>
    <scope>NUCLEOTIDE SEQUENCE [LARGE SCALE GENOMIC DNA]</scope>
    <source>
        <strain evidence="3">cv. 10/8</strain>
        <tissue evidence="2">Leaf</tissue>
    </source>
</reference>
<dbReference type="Proteomes" id="UP000265520">
    <property type="component" value="Unassembled WGS sequence"/>
</dbReference>
<protein>
    <submittedName>
        <fullName evidence="2">Uncharacterized protein</fullName>
    </submittedName>
</protein>
<dbReference type="AlphaFoldDB" id="A0A392SYI8"/>
<feature type="compositionally biased region" description="Basic and acidic residues" evidence="1">
    <location>
        <begin position="1"/>
        <end position="10"/>
    </location>
</feature>